<dbReference type="Proteomes" id="UP000519004">
    <property type="component" value="Unassembled WGS sequence"/>
</dbReference>
<dbReference type="InterPro" id="IPR012434">
    <property type="entry name" value="DUF1631"/>
</dbReference>
<evidence type="ECO:0008006" key="4">
    <source>
        <dbReference type="Google" id="ProtNLM"/>
    </source>
</evidence>
<feature type="region of interest" description="Disordered" evidence="1">
    <location>
        <begin position="586"/>
        <end position="612"/>
    </location>
</feature>
<dbReference type="RefSeq" id="WP_183947741.1">
    <property type="nucleotide sequence ID" value="NZ_JACHHX010000005.1"/>
</dbReference>
<protein>
    <recommendedName>
        <fullName evidence="4">DUF1631 domain-containing protein</fullName>
    </recommendedName>
</protein>
<evidence type="ECO:0000313" key="2">
    <source>
        <dbReference type="EMBL" id="MBB5015174.1"/>
    </source>
</evidence>
<gene>
    <name evidence="2" type="ORF">HNQ58_001055</name>
</gene>
<sequence length="718" mass="79784">MTLPPLPPDTTRHLLAELTSWLRARLKVSVKTLFDTLDDSLFELAEHSTVSTRQQQYFDGMRECRRRRDTIERDFLARVGHHPAPSAGEAAESDKLALVGHEELEEELALTGMVSKAQQRHSAALFALNERLRHLLGRPDLDDESNPFGPARLAEAFRTAISALEVSLEVRLIILKLFERHLLGSLDPIYGDINLRLADAGVLPTLPGQIKREPPRPSPQKPAAGEAAAVRREKADGDSLPERELLDRLIQLLQSRLQAGEPAAGDAEPSLTARRDGVPAGDAAGAGLHLAVERVARRLAAGGELPPPRQLAAQLLAEARYGGGAAPTQLATVDLVGRVFDALLRDRRVPRALQPLMQRMQVPLTRAAIDDPKVLARHDHPARQLVDVIGETMLGWCRSADPDGRLLAQITDAIDSFARHEDLAAQARLLEELRAGLDAQRRRAELAEQRVVEATAGRERLWHARRQVHQALAARLAQVPAPAWVRHLLTRPWANCLVLLWLRHGEDSANYREAMGFSEALLWCTASGGSDVERLRLRALLPVLEAQLRQGLATVAYHETEVEQLILELREFMRWRLGERPAPDFLEQEPPVARSPGVVETDPEIGEEQPLPGEVDPVLLERIRSVPPGTWFEFGPADSDRSERAKLSWVSPYSGRCLFVNRNGMRVADRRPEELVREIEKGLTRMLEGADMLQRALSTVLGQLREDSAQPQEESRSA</sequence>
<accession>A0A7W7XZ80</accession>
<feature type="region of interest" description="Disordered" evidence="1">
    <location>
        <begin position="260"/>
        <end position="279"/>
    </location>
</feature>
<evidence type="ECO:0000313" key="3">
    <source>
        <dbReference type="Proteomes" id="UP000519004"/>
    </source>
</evidence>
<feature type="compositionally biased region" description="Basic and acidic residues" evidence="1">
    <location>
        <begin position="229"/>
        <end position="238"/>
    </location>
</feature>
<organism evidence="2 3">
    <name type="scientific">Rehaibacterium terrae</name>
    <dbReference type="NCBI Taxonomy" id="1341696"/>
    <lineage>
        <taxon>Bacteria</taxon>
        <taxon>Pseudomonadati</taxon>
        <taxon>Pseudomonadota</taxon>
        <taxon>Gammaproteobacteria</taxon>
        <taxon>Lysobacterales</taxon>
        <taxon>Lysobacteraceae</taxon>
        <taxon>Rehaibacterium</taxon>
    </lineage>
</organism>
<dbReference type="EMBL" id="JACHHX010000005">
    <property type="protein sequence ID" value="MBB5015174.1"/>
    <property type="molecule type" value="Genomic_DNA"/>
</dbReference>
<evidence type="ECO:0000256" key="1">
    <source>
        <dbReference type="SAM" id="MobiDB-lite"/>
    </source>
</evidence>
<feature type="region of interest" description="Disordered" evidence="1">
    <location>
        <begin position="206"/>
        <end position="238"/>
    </location>
</feature>
<keyword evidence="3" id="KW-1185">Reference proteome</keyword>
<proteinExistence type="predicted"/>
<reference evidence="2 3" key="1">
    <citation type="submission" date="2020-08" db="EMBL/GenBank/DDBJ databases">
        <title>Genomic Encyclopedia of Type Strains, Phase IV (KMG-IV): sequencing the most valuable type-strain genomes for metagenomic binning, comparative biology and taxonomic classification.</title>
        <authorList>
            <person name="Goeker M."/>
        </authorList>
    </citation>
    <scope>NUCLEOTIDE SEQUENCE [LARGE SCALE GENOMIC DNA]</scope>
    <source>
        <strain evidence="2 3">DSM 25897</strain>
    </source>
</reference>
<dbReference type="AlphaFoldDB" id="A0A7W7XZ80"/>
<comment type="caution">
    <text evidence="2">The sequence shown here is derived from an EMBL/GenBank/DDBJ whole genome shotgun (WGS) entry which is preliminary data.</text>
</comment>
<name>A0A7W7XZ80_9GAMM</name>
<dbReference type="Pfam" id="PF07793">
    <property type="entry name" value="DUF1631"/>
    <property type="match status" value="1"/>
</dbReference>